<accession>A0A8I0ZRG2</accession>
<evidence type="ECO:0000313" key="2">
    <source>
        <dbReference type="EMBL" id="MBH5144250.1"/>
    </source>
</evidence>
<proteinExistence type="predicted"/>
<keyword evidence="1" id="KW-0812">Transmembrane</keyword>
<dbReference type="Proteomes" id="UP000627573">
    <property type="component" value="Unassembled WGS sequence"/>
</dbReference>
<keyword evidence="3" id="KW-1185">Reference proteome</keyword>
<keyword evidence="1" id="KW-1133">Transmembrane helix</keyword>
<evidence type="ECO:0000256" key="1">
    <source>
        <dbReference type="SAM" id="Phobius"/>
    </source>
</evidence>
<dbReference type="AlphaFoldDB" id="A0A8I0ZRG2"/>
<sequence>MSANKTRETDLSPGGTQTSVRLLILRPATALVFTAVLFSVLVLVRGREPFVPPAQCYATAAAGSTSICNDIFRPLEWVLWPGVAVQALATVILTAQSIRLYFLNHRRTSS</sequence>
<evidence type="ECO:0000313" key="3">
    <source>
        <dbReference type="Proteomes" id="UP000627573"/>
    </source>
</evidence>
<reference evidence="2 3" key="1">
    <citation type="submission" date="2020-12" db="EMBL/GenBank/DDBJ databases">
        <title>Draft genome sequence of furan degrading bacterial strain FUR100.</title>
        <authorList>
            <person name="Woiski C."/>
        </authorList>
    </citation>
    <scope>NUCLEOTIDE SEQUENCE [LARGE SCALE GENOMIC DNA]</scope>
    <source>
        <strain evidence="2 3">FUR100</strain>
    </source>
</reference>
<dbReference type="RefSeq" id="WP_149357571.1">
    <property type="nucleotide sequence ID" value="NZ_JAECSB010000057.1"/>
</dbReference>
<feature type="transmembrane region" description="Helical" evidence="1">
    <location>
        <begin position="79"/>
        <end position="102"/>
    </location>
</feature>
<comment type="caution">
    <text evidence="2">The sequence shown here is derived from an EMBL/GenBank/DDBJ whole genome shotgun (WGS) entry which is preliminary data.</text>
</comment>
<protein>
    <submittedName>
        <fullName evidence="2">Uncharacterized protein</fullName>
    </submittedName>
</protein>
<gene>
    <name evidence="2" type="ORF">I3517_16660</name>
</gene>
<keyword evidence="1" id="KW-0472">Membrane</keyword>
<organism evidence="2 3">
    <name type="scientific">Rhodococcus erythropolis</name>
    <name type="common">Arthrobacter picolinophilus</name>
    <dbReference type="NCBI Taxonomy" id="1833"/>
    <lineage>
        <taxon>Bacteria</taxon>
        <taxon>Bacillati</taxon>
        <taxon>Actinomycetota</taxon>
        <taxon>Actinomycetes</taxon>
        <taxon>Mycobacteriales</taxon>
        <taxon>Nocardiaceae</taxon>
        <taxon>Rhodococcus</taxon>
        <taxon>Rhodococcus erythropolis group</taxon>
    </lineage>
</organism>
<name>A0A8I0ZRG2_RHOER</name>
<feature type="transmembrane region" description="Helical" evidence="1">
    <location>
        <begin position="20"/>
        <end position="44"/>
    </location>
</feature>
<dbReference type="EMBL" id="JAECSB010000057">
    <property type="protein sequence ID" value="MBH5144250.1"/>
    <property type="molecule type" value="Genomic_DNA"/>
</dbReference>